<evidence type="ECO:0000256" key="1">
    <source>
        <dbReference type="SAM" id="MobiDB-lite"/>
    </source>
</evidence>
<keyword evidence="3" id="KW-1185">Reference proteome</keyword>
<dbReference type="RefSeq" id="WP_072702916.1">
    <property type="nucleotide sequence ID" value="NZ_FMJB01000015.1"/>
</dbReference>
<protein>
    <submittedName>
        <fullName evidence="2">Uncharacterized protein</fullName>
    </submittedName>
</protein>
<reference evidence="3" key="1">
    <citation type="submission" date="2016-09" db="EMBL/GenBank/DDBJ databases">
        <authorList>
            <person name="Wibberg D."/>
        </authorList>
    </citation>
    <scope>NUCLEOTIDE SEQUENCE [LARGE SCALE GENOMIC DNA]</scope>
</reference>
<dbReference type="EMBL" id="FMJB01000015">
    <property type="protein sequence ID" value="SCM66112.1"/>
    <property type="molecule type" value="Genomic_DNA"/>
</dbReference>
<evidence type="ECO:0000313" key="2">
    <source>
        <dbReference type="EMBL" id="SCM66112.1"/>
    </source>
</evidence>
<name>A0A1M4MV48_9RHOB</name>
<dbReference type="AlphaFoldDB" id="A0A1M4MV48"/>
<accession>A0A1M4MV48</accession>
<proteinExistence type="predicted"/>
<evidence type="ECO:0000313" key="3">
    <source>
        <dbReference type="Proteomes" id="UP000184085"/>
    </source>
</evidence>
<feature type="region of interest" description="Disordered" evidence="1">
    <location>
        <begin position="50"/>
        <end position="69"/>
    </location>
</feature>
<dbReference type="Proteomes" id="UP000184085">
    <property type="component" value="Unassembled WGS sequence"/>
</dbReference>
<gene>
    <name evidence="2" type="ORF">KARMA_0285</name>
</gene>
<sequence>MPINRLLNSDEQWKRFCDTLADNLKSVNGKDRRMKLLLALGKVGETERNLFQPAANPQTRGSRGSFHAH</sequence>
<organism evidence="2 3">
    <name type="scientific">Donghicola eburneus</name>
    <dbReference type="NCBI Taxonomy" id="393278"/>
    <lineage>
        <taxon>Bacteria</taxon>
        <taxon>Pseudomonadati</taxon>
        <taxon>Pseudomonadota</taxon>
        <taxon>Alphaproteobacteria</taxon>
        <taxon>Rhodobacterales</taxon>
        <taxon>Roseobacteraceae</taxon>
        <taxon>Donghicola</taxon>
    </lineage>
</organism>